<keyword evidence="1" id="KW-1133">Transmembrane helix</keyword>
<evidence type="ECO:0000256" key="1">
    <source>
        <dbReference type="SAM" id="Phobius"/>
    </source>
</evidence>
<feature type="non-terminal residue" evidence="2">
    <location>
        <position position="1"/>
    </location>
</feature>
<dbReference type="EMBL" id="JAOURS010000445">
    <property type="protein sequence ID" value="MDC6641892.1"/>
    <property type="molecule type" value="Genomic_DNA"/>
</dbReference>
<dbReference type="Proteomes" id="UP001149314">
    <property type="component" value="Unassembled WGS sequence"/>
</dbReference>
<keyword evidence="1" id="KW-0812">Transmembrane</keyword>
<proteinExistence type="predicted"/>
<feature type="transmembrane region" description="Helical" evidence="1">
    <location>
        <begin position="16"/>
        <end position="38"/>
    </location>
</feature>
<comment type="caution">
    <text evidence="2">The sequence shown here is derived from an EMBL/GenBank/DDBJ whole genome shotgun (WGS) entry which is preliminary data.</text>
</comment>
<organism evidence="2 3">
    <name type="scientific">Leclercia adecarboxylata</name>
    <dbReference type="NCBI Taxonomy" id="83655"/>
    <lineage>
        <taxon>Bacteria</taxon>
        <taxon>Pseudomonadati</taxon>
        <taxon>Pseudomonadota</taxon>
        <taxon>Gammaproteobacteria</taxon>
        <taxon>Enterobacterales</taxon>
        <taxon>Enterobacteriaceae</taxon>
        <taxon>Leclercia</taxon>
    </lineage>
</organism>
<keyword evidence="1" id="KW-0472">Membrane</keyword>
<feature type="non-terminal residue" evidence="2">
    <location>
        <position position="121"/>
    </location>
</feature>
<gene>
    <name evidence="2" type="ORF">OEZ79_27410</name>
</gene>
<evidence type="ECO:0008006" key="4">
    <source>
        <dbReference type="Google" id="ProtNLM"/>
    </source>
</evidence>
<protein>
    <recommendedName>
        <fullName evidence="4">MotA/TolQ/ExbB proton channel domain-containing protein</fullName>
    </recommendedName>
</protein>
<evidence type="ECO:0000313" key="3">
    <source>
        <dbReference type="Proteomes" id="UP001149314"/>
    </source>
</evidence>
<feature type="transmembrane region" description="Helical" evidence="1">
    <location>
        <begin position="91"/>
        <end position="115"/>
    </location>
</feature>
<sequence length="121" mass="12909">TMIGSYIEGTLKSVSAASVTEAFCILMLAIFALSIWQGRKGRHDLFLEHAPAVLVSLGILGTFAGIVIGLLDFNAQDIKNSIEGLLNGLRTAFITSLVGMTLSIALKALDTWWFAPARGKA</sequence>
<reference evidence="2" key="1">
    <citation type="journal article" date="2023" name="Genes Genomics">
        <title>Genomic insights of Leclercia adecarboxylata strains linked to an outbreak in public hospitals in Mexico.</title>
        <authorList>
            <person name="Barrios-Villa E."/>
            <person name="Pacheco-Flores B."/>
            <person name="Lozano-Zarain P."/>
            <person name="Del Campo-Ortega R."/>
            <person name="de Jesus Ascencio-Montiel I."/>
            <person name="Gonzalez-Leon M."/>
            <person name="Camorlinga-Ponce M."/>
            <person name="Gaytan Cervantes F.J."/>
            <person name="Gonzalez Torres C."/>
            <person name="Aguilar E."/>
            <person name="Gonzalez Ibarra J."/>
            <person name="Torres Lopez F.J."/>
            <person name="Rosas-Vargas H."/>
            <person name="Gonzalez-Bonilla C.R."/>
            <person name="Del Carmen Rocha-Gracia R."/>
        </authorList>
    </citation>
    <scope>NUCLEOTIDE SEQUENCE</scope>
    <source>
        <strain evidence="2">Lac40</strain>
    </source>
</reference>
<accession>A0A9X3YGE0</accession>
<evidence type="ECO:0000313" key="2">
    <source>
        <dbReference type="EMBL" id="MDC6641892.1"/>
    </source>
</evidence>
<name>A0A9X3YGE0_9ENTR</name>
<feature type="transmembrane region" description="Helical" evidence="1">
    <location>
        <begin position="50"/>
        <end position="71"/>
    </location>
</feature>
<dbReference type="AlphaFoldDB" id="A0A9X3YGE0"/>